<reference evidence="1 2" key="1">
    <citation type="submission" date="2015-09" db="EMBL/GenBank/DDBJ databases">
        <title>Draft genome sequence of Kouleothrix aurantiaca JCM 19913.</title>
        <authorList>
            <person name="Hemp J."/>
        </authorList>
    </citation>
    <scope>NUCLEOTIDE SEQUENCE [LARGE SCALE GENOMIC DNA]</scope>
    <source>
        <strain evidence="1 2">COM-B</strain>
    </source>
</reference>
<name>A0A0P9D2R7_9CHLR</name>
<dbReference type="EMBL" id="LJCR01000586">
    <property type="protein sequence ID" value="KPV52313.1"/>
    <property type="molecule type" value="Genomic_DNA"/>
</dbReference>
<comment type="caution">
    <text evidence="1">The sequence shown here is derived from an EMBL/GenBank/DDBJ whole genome shotgun (WGS) entry which is preliminary data.</text>
</comment>
<sequence>MNVSAKIIAYGIDQLDILLLEKLKPQAKDEEQRKNLSLKLKHIKHVTRTNTGKYLHPHYLSSIMQ</sequence>
<organism evidence="1 2">
    <name type="scientific">Kouleothrix aurantiaca</name>
    <dbReference type="NCBI Taxonomy" id="186479"/>
    <lineage>
        <taxon>Bacteria</taxon>
        <taxon>Bacillati</taxon>
        <taxon>Chloroflexota</taxon>
        <taxon>Chloroflexia</taxon>
        <taxon>Chloroflexales</taxon>
        <taxon>Roseiflexineae</taxon>
        <taxon>Roseiflexaceae</taxon>
        <taxon>Kouleothrix</taxon>
    </lineage>
</organism>
<keyword evidence="2" id="KW-1185">Reference proteome</keyword>
<dbReference type="AlphaFoldDB" id="A0A0P9D2R7"/>
<dbReference type="Proteomes" id="UP000050509">
    <property type="component" value="Unassembled WGS sequence"/>
</dbReference>
<evidence type="ECO:0000313" key="1">
    <source>
        <dbReference type="EMBL" id="KPV52313.1"/>
    </source>
</evidence>
<proteinExistence type="predicted"/>
<gene>
    <name evidence="1" type="ORF">SE17_16240</name>
</gene>
<protein>
    <submittedName>
        <fullName evidence="1">Uncharacterized protein</fullName>
    </submittedName>
</protein>
<evidence type="ECO:0000313" key="2">
    <source>
        <dbReference type="Proteomes" id="UP000050509"/>
    </source>
</evidence>
<accession>A0A0P9D2R7</accession>